<evidence type="ECO:0008006" key="4">
    <source>
        <dbReference type="Google" id="ProtNLM"/>
    </source>
</evidence>
<feature type="compositionally biased region" description="Basic and acidic residues" evidence="1">
    <location>
        <begin position="481"/>
        <end position="491"/>
    </location>
</feature>
<dbReference type="STRING" id="47427.A0A2H3CEB3"/>
<reference evidence="3" key="1">
    <citation type="journal article" date="2017" name="Nat. Ecol. Evol.">
        <title>Genome expansion and lineage-specific genetic innovations in the forest pathogenic fungi Armillaria.</title>
        <authorList>
            <person name="Sipos G."/>
            <person name="Prasanna A.N."/>
            <person name="Walter M.C."/>
            <person name="O'Connor E."/>
            <person name="Balint B."/>
            <person name="Krizsan K."/>
            <person name="Kiss B."/>
            <person name="Hess J."/>
            <person name="Varga T."/>
            <person name="Slot J."/>
            <person name="Riley R."/>
            <person name="Boka B."/>
            <person name="Rigling D."/>
            <person name="Barry K."/>
            <person name="Lee J."/>
            <person name="Mihaltcheva S."/>
            <person name="LaButti K."/>
            <person name="Lipzen A."/>
            <person name="Waldron R."/>
            <person name="Moloney N.M."/>
            <person name="Sperisen C."/>
            <person name="Kredics L."/>
            <person name="Vagvoelgyi C."/>
            <person name="Patrignani A."/>
            <person name="Fitzpatrick D."/>
            <person name="Nagy I."/>
            <person name="Doyle S."/>
            <person name="Anderson J.B."/>
            <person name="Grigoriev I.V."/>
            <person name="Gueldener U."/>
            <person name="Muensterkoetter M."/>
            <person name="Nagy L.G."/>
        </authorList>
    </citation>
    <scope>NUCLEOTIDE SEQUENCE [LARGE SCALE GENOMIC DNA]</scope>
    <source>
        <strain evidence="3">Ar21-2</strain>
    </source>
</reference>
<feature type="compositionally biased region" description="Low complexity" evidence="1">
    <location>
        <begin position="613"/>
        <end position="651"/>
    </location>
</feature>
<dbReference type="AlphaFoldDB" id="A0A2H3CEB3"/>
<feature type="region of interest" description="Disordered" evidence="1">
    <location>
        <begin position="398"/>
        <end position="450"/>
    </location>
</feature>
<gene>
    <name evidence="2" type="ORF">ARMGADRAFT_779848</name>
</gene>
<feature type="region of interest" description="Disordered" evidence="1">
    <location>
        <begin position="812"/>
        <end position="862"/>
    </location>
</feature>
<feature type="region of interest" description="Disordered" evidence="1">
    <location>
        <begin position="101"/>
        <end position="136"/>
    </location>
</feature>
<organism evidence="2 3">
    <name type="scientific">Armillaria gallica</name>
    <name type="common">Bulbous honey fungus</name>
    <name type="synonym">Armillaria bulbosa</name>
    <dbReference type="NCBI Taxonomy" id="47427"/>
    <lineage>
        <taxon>Eukaryota</taxon>
        <taxon>Fungi</taxon>
        <taxon>Dikarya</taxon>
        <taxon>Basidiomycota</taxon>
        <taxon>Agaricomycotina</taxon>
        <taxon>Agaricomycetes</taxon>
        <taxon>Agaricomycetidae</taxon>
        <taxon>Agaricales</taxon>
        <taxon>Marasmiineae</taxon>
        <taxon>Physalacriaceae</taxon>
        <taxon>Armillaria</taxon>
    </lineage>
</organism>
<feature type="compositionally biased region" description="Polar residues" evidence="1">
    <location>
        <begin position="582"/>
        <end position="593"/>
    </location>
</feature>
<evidence type="ECO:0000313" key="2">
    <source>
        <dbReference type="EMBL" id="PBK81405.1"/>
    </source>
</evidence>
<feature type="compositionally biased region" description="Polar residues" evidence="1">
    <location>
        <begin position="524"/>
        <end position="533"/>
    </location>
</feature>
<keyword evidence="3" id="KW-1185">Reference proteome</keyword>
<dbReference type="InParanoid" id="A0A2H3CEB3"/>
<dbReference type="OrthoDB" id="5964929at2759"/>
<dbReference type="Proteomes" id="UP000217790">
    <property type="component" value="Unassembled WGS sequence"/>
</dbReference>
<evidence type="ECO:0000256" key="1">
    <source>
        <dbReference type="SAM" id="MobiDB-lite"/>
    </source>
</evidence>
<feature type="region of interest" description="Disordered" evidence="1">
    <location>
        <begin position="511"/>
        <end position="738"/>
    </location>
</feature>
<feature type="compositionally biased region" description="Low complexity" evidence="1">
    <location>
        <begin position="594"/>
        <end position="605"/>
    </location>
</feature>
<feature type="region of interest" description="Disordered" evidence="1">
    <location>
        <begin position="308"/>
        <end position="346"/>
    </location>
</feature>
<proteinExistence type="predicted"/>
<feature type="region of interest" description="Disordered" evidence="1">
    <location>
        <begin position="469"/>
        <end position="499"/>
    </location>
</feature>
<feature type="compositionally biased region" description="Low complexity" evidence="1">
    <location>
        <begin position="101"/>
        <end position="123"/>
    </location>
</feature>
<feature type="compositionally biased region" description="Low complexity" evidence="1">
    <location>
        <begin position="661"/>
        <end position="673"/>
    </location>
</feature>
<dbReference type="EMBL" id="KZ293730">
    <property type="protein sequence ID" value="PBK81405.1"/>
    <property type="molecule type" value="Genomic_DNA"/>
</dbReference>
<feature type="compositionally biased region" description="Basic and acidic residues" evidence="1">
    <location>
        <begin position="714"/>
        <end position="731"/>
    </location>
</feature>
<accession>A0A2H3CEB3</accession>
<evidence type="ECO:0000313" key="3">
    <source>
        <dbReference type="Proteomes" id="UP000217790"/>
    </source>
</evidence>
<feature type="compositionally biased region" description="Polar residues" evidence="1">
    <location>
        <begin position="541"/>
        <end position="572"/>
    </location>
</feature>
<name>A0A2H3CEB3_ARMGA</name>
<sequence length="862" mass="89686">MDLTATEDILHNSAALHSLKRDQLIRLCKIHGVKASGKNVDIAERLANIPRQATQQAPQHQLVTINEDTVTSTGTTKTGSDFGSVKSSLSLKSIVSSFGFTSRKTTSTPPTSISTTATSLPSTMSSQDSHAASIPLPPSPPPPLITPFTPPPNVDTVRLVAAPRPSVGGTPSLPAFKTTFDLVLGTPAKFGDASTKVARHTMAAERDGEEKKEEIDKAAEVEKGLVGNLKNVDNKEGFTGRNDHFLALRTPSRAKLPTPTPAFTFGSPAPHVFRPRLSSNVKASVFEEMMRRATGESDSAGDDTFVVVGGPATPTDPNRPIRPLPRKSLRVSGPPPPPPVKSPVSTVSARFDKAHEAAFKKMTGINEARGAMKRKMEAEPSVNDRRVSTKLAPKACAGRPSVIGANGVRRTSGVHGGRRSSVRPRTSAVGGRRISIRPPPPPPSRKGFNFGFSGLKGLFFGKKKDELETDAKPAAPTNDTAVKRKELEKGKKPGLTGLGLGKVAATTATTQSTAMAAPSRKVSAPTNSQSSLVPTGRKVSAPTTSISSTRAMGPPTTTSQRKVSMSSTSKVGPSSGLRPPTATASSVTTRGNLSSTTRGSITSTTARAPVAARNSSLSSIARTSAARTSSINSTARTSSVSSSTRLSSVAANTRSSTARGSLSSTTALAPASARNSSLTSAARGSIGRPSVTSTRPLRPSAVGVSRQTKPTLARGEKENVPLRGVPERAEPDVQDEEQGIVPKKIFSQPLTVPSVSSKSTLNRSLSGRRPRISRTTVVARLAARRAGPTTALSTAGSRRSLVGGDGGGRVRSSFGAGGKANVLGVNGGPRKSMPGKRGSMQLGKGGARKSIPGKRSSMRTPA</sequence>
<protein>
    <recommendedName>
        <fullName evidence="4">SAP domain-containing protein</fullName>
    </recommendedName>
</protein>